<evidence type="ECO:0000313" key="4">
    <source>
        <dbReference type="Proteomes" id="UP000658202"/>
    </source>
</evidence>
<reference evidence="4" key="3">
    <citation type="journal article" date="2019" name="Int. J. Syst. Evol. Microbiol.">
        <title>The Global Catalogue of Microorganisms (GCM) 10K type strain sequencing project: providing services to taxonomists for standard genome sequencing and annotation.</title>
        <authorList>
            <consortium name="The Broad Institute Genomics Platform"/>
            <consortium name="The Broad Institute Genome Sequencing Center for Infectious Disease"/>
            <person name="Wu L."/>
            <person name="Ma J."/>
        </authorList>
    </citation>
    <scope>NUCLEOTIDE SEQUENCE [LARGE SCALE GENOMIC DNA]</scope>
    <source>
        <strain evidence="4">CCM 8490</strain>
    </source>
</reference>
<gene>
    <name evidence="2" type="ORF">BXY58_1709</name>
    <name evidence="1" type="ORF">GCM10007332_17590</name>
</gene>
<keyword evidence="4" id="KW-1185">Reference proteome</keyword>
<accession>A0A420D9J6</accession>
<comment type="caution">
    <text evidence="2">The sequence shown here is derived from an EMBL/GenBank/DDBJ whole genome shotgun (WGS) entry which is preliminary data.</text>
</comment>
<dbReference type="OrthoDB" id="1263498at2"/>
<reference evidence="2 3" key="2">
    <citation type="submission" date="2018-09" db="EMBL/GenBank/DDBJ databases">
        <title>Genomic Encyclopedia of Archaeal and Bacterial Type Strains, Phase II (KMG-II): from individual species to whole genera.</title>
        <authorList>
            <person name="Goeker M."/>
        </authorList>
    </citation>
    <scope>NUCLEOTIDE SEQUENCE [LARGE SCALE GENOMIC DNA]</scope>
    <source>
        <strain evidence="2 3">DSM 27620</strain>
    </source>
</reference>
<dbReference type="EMBL" id="BMCW01000003">
    <property type="protein sequence ID" value="GGG56390.1"/>
    <property type="molecule type" value="Genomic_DNA"/>
</dbReference>
<dbReference type="AlphaFoldDB" id="A0A420D9J6"/>
<reference evidence="1" key="1">
    <citation type="journal article" date="2014" name="Int. J. Syst. Evol. Microbiol.">
        <title>Complete genome of a new Firmicutes species belonging to the dominant human colonic microbiota ('Ruminococcus bicirculans') reveals two chromosomes and a selective capacity to utilize plant glucans.</title>
        <authorList>
            <consortium name="NISC Comparative Sequencing Program"/>
            <person name="Wegmann U."/>
            <person name="Louis P."/>
            <person name="Goesmann A."/>
            <person name="Henrissat B."/>
            <person name="Duncan S.H."/>
            <person name="Flint H.J."/>
        </authorList>
    </citation>
    <scope>NUCLEOTIDE SEQUENCE</scope>
    <source>
        <strain evidence="1">CCM 8490</strain>
    </source>
</reference>
<reference evidence="1" key="4">
    <citation type="submission" date="2024-05" db="EMBL/GenBank/DDBJ databases">
        <authorList>
            <person name="Sun Q."/>
            <person name="Sedlacek I."/>
        </authorList>
    </citation>
    <scope>NUCLEOTIDE SEQUENCE</scope>
    <source>
        <strain evidence="1">CCM 8490</strain>
    </source>
</reference>
<evidence type="ECO:0000313" key="2">
    <source>
        <dbReference type="EMBL" id="RKE87591.1"/>
    </source>
</evidence>
<evidence type="ECO:0000313" key="3">
    <source>
        <dbReference type="Proteomes" id="UP000285906"/>
    </source>
</evidence>
<protein>
    <submittedName>
        <fullName evidence="2">Uncharacterized protein</fullName>
    </submittedName>
</protein>
<sequence>MQRKILNKRQVKNVKINDIEYFDVQDIKDNHPDLKIEVEKIVHIEDVTLIEAKYVHLQLSLIK</sequence>
<evidence type="ECO:0000313" key="1">
    <source>
        <dbReference type="EMBL" id="GGG56390.1"/>
    </source>
</evidence>
<proteinExistence type="predicted"/>
<dbReference type="EMBL" id="RAQH01000004">
    <property type="protein sequence ID" value="RKE87591.1"/>
    <property type="molecule type" value="Genomic_DNA"/>
</dbReference>
<dbReference type="Proteomes" id="UP000285906">
    <property type="component" value="Unassembled WGS sequence"/>
</dbReference>
<dbReference type="Proteomes" id="UP000658202">
    <property type="component" value="Unassembled WGS sequence"/>
</dbReference>
<name>A0A420D9J6_9FLAO</name>
<organism evidence="2 3">
    <name type="scientific">Epilithonimonas arachidiradicis</name>
    <dbReference type="NCBI Taxonomy" id="1617282"/>
    <lineage>
        <taxon>Bacteria</taxon>
        <taxon>Pseudomonadati</taxon>
        <taxon>Bacteroidota</taxon>
        <taxon>Flavobacteriia</taxon>
        <taxon>Flavobacteriales</taxon>
        <taxon>Weeksellaceae</taxon>
        <taxon>Chryseobacterium group</taxon>
        <taxon>Epilithonimonas</taxon>
    </lineage>
</organism>
<dbReference type="RefSeq" id="WP_120213378.1">
    <property type="nucleotide sequence ID" value="NZ_BMCW01000003.1"/>
</dbReference>